<keyword evidence="2" id="KW-1185">Reference proteome</keyword>
<dbReference type="EMBL" id="MCGE01000054">
    <property type="protein sequence ID" value="ORZ02104.1"/>
    <property type="molecule type" value="Genomic_DNA"/>
</dbReference>
<proteinExistence type="predicted"/>
<name>A0A1X2HRK7_9FUNG</name>
<dbReference type="AlphaFoldDB" id="A0A1X2HRK7"/>
<evidence type="ECO:0000313" key="1">
    <source>
        <dbReference type="EMBL" id="ORZ02104.1"/>
    </source>
</evidence>
<protein>
    <submittedName>
        <fullName evidence="1">Uncharacterized protein</fullName>
    </submittedName>
</protein>
<organism evidence="1 2">
    <name type="scientific">Absidia repens</name>
    <dbReference type="NCBI Taxonomy" id="90262"/>
    <lineage>
        <taxon>Eukaryota</taxon>
        <taxon>Fungi</taxon>
        <taxon>Fungi incertae sedis</taxon>
        <taxon>Mucoromycota</taxon>
        <taxon>Mucoromycotina</taxon>
        <taxon>Mucoromycetes</taxon>
        <taxon>Mucorales</taxon>
        <taxon>Cunninghamellaceae</taxon>
        <taxon>Absidia</taxon>
    </lineage>
</organism>
<evidence type="ECO:0000313" key="2">
    <source>
        <dbReference type="Proteomes" id="UP000193560"/>
    </source>
</evidence>
<accession>A0A1X2HRK7</accession>
<dbReference type="OrthoDB" id="2301985at2759"/>
<sequence length="165" mass="19409">MEFLVGLIKDWSTRVWVISEFNISKRKNNLKYWFTQLALNVNNTPRTYYNLKGGQDLTFFKFDFNNSSDTSMNVTHYENEFSTLMTRMNTTNPVYIHFHYTLGSQISRQTFLQNILISKASKNGSILQYFAILTISRQKTGGVPLENQHYAIRQIETLRNHAHKR</sequence>
<reference evidence="1 2" key="1">
    <citation type="submission" date="2016-07" db="EMBL/GenBank/DDBJ databases">
        <title>Pervasive Adenine N6-methylation of Active Genes in Fungi.</title>
        <authorList>
            <consortium name="DOE Joint Genome Institute"/>
            <person name="Mondo S.J."/>
            <person name="Dannebaum R.O."/>
            <person name="Kuo R.C."/>
            <person name="Labutti K."/>
            <person name="Haridas S."/>
            <person name="Kuo A."/>
            <person name="Salamov A."/>
            <person name="Ahrendt S.R."/>
            <person name="Lipzen A."/>
            <person name="Sullivan W."/>
            <person name="Andreopoulos W.B."/>
            <person name="Clum A."/>
            <person name="Lindquist E."/>
            <person name="Daum C."/>
            <person name="Ramamoorthy G.K."/>
            <person name="Gryganskyi A."/>
            <person name="Culley D."/>
            <person name="Magnuson J.K."/>
            <person name="James T.Y."/>
            <person name="O'Malley M.A."/>
            <person name="Stajich J.E."/>
            <person name="Spatafora J.W."/>
            <person name="Visel A."/>
            <person name="Grigoriev I.V."/>
        </authorList>
    </citation>
    <scope>NUCLEOTIDE SEQUENCE [LARGE SCALE GENOMIC DNA]</scope>
    <source>
        <strain evidence="1 2">NRRL 1336</strain>
    </source>
</reference>
<comment type="caution">
    <text evidence="1">The sequence shown here is derived from an EMBL/GenBank/DDBJ whole genome shotgun (WGS) entry which is preliminary data.</text>
</comment>
<gene>
    <name evidence="1" type="ORF">BCR42DRAFT_429638</name>
</gene>
<dbReference type="Proteomes" id="UP000193560">
    <property type="component" value="Unassembled WGS sequence"/>
</dbReference>